<protein>
    <submittedName>
        <fullName evidence="1">Uncharacterized protein</fullName>
    </submittedName>
</protein>
<proteinExistence type="predicted"/>
<comment type="caution">
    <text evidence="1">The sequence shown here is derived from an EMBL/GenBank/DDBJ whole genome shotgun (WGS) entry which is preliminary data.</text>
</comment>
<dbReference type="EMBL" id="BKAX01000016">
    <property type="protein sequence ID" value="GEQ06992.1"/>
    <property type="molecule type" value="Genomic_DNA"/>
</dbReference>
<evidence type="ECO:0000313" key="2">
    <source>
        <dbReference type="Proteomes" id="UP000321057"/>
    </source>
</evidence>
<name>A0ABQ0Y6I5_STAGA</name>
<keyword evidence="2" id="KW-1185">Reference proteome</keyword>
<reference evidence="1 2" key="1">
    <citation type="submission" date="2019-07" db="EMBL/GenBank/DDBJ databases">
        <title>Whole genome shotgun sequence of Staphylococcus gallinarum NBRC 109767.</title>
        <authorList>
            <person name="Hosoyama A."/>
            <person name="Uohara A."/>
            <person name="Ohji S."/>
            <person name="Ichikawa N."/>
        </authorList>
    </citation>
    <scope>NUCLEOTIDE SEQUENCE [LARGE SCALE GENOMIC DNA]</scope>
    <source>
        <strain evidence="1 2">NBRC 109767</strain>
    </source>
</reference>
<sequence>MALDTEDKVKEFIKNNDLPVDDHFGEVSNGKPEHFNEFLKIISGDKQND</sequence>
<dbReference type="RefSeq" id="WP_158001737.1">
    <property type="nucleotide sequence ID" value="NZ_BKAX01000016.1"/>
</dbReference>
<organism evidence="1 2">
    <name type="scientific">Staphylococcus gallinarum</name>
    <dbReference type="NCBI Taxonomy" id="1293"/>
    <lineage>
        <taxon>Bacteria</taxon>
        <taxon>Bacillati</taxon>
        <taxon>Bacillota</taxon>
        <taxon>Bacilli</taxon>
        <taxon>Bacillales</taxon>
        <taxon>Staphylococcaceae</taxon>
        <taxon>Staphylococcus</taxon>
    </lineage>
</organism>
<dbReference type="Proteomes" id="UP000321057">
    <property type="component" value="Unassembled WGS sequence"/>
</dbReference>
<gene>
    <name evidence="1" type="ORF">SGA02_28200</name>
</gene>
<evidence type="ECO:0000313" key="1">
    <source>
        <dbReference type="EMBL" id="GEQ06992.1"/>
    </source>
</evidence>
<accession>A0ABQ0Y6I5</accession>